<dbReference type="EMBL" id="CP028884">
    <property type="protein sequence ID" value="AYE36058.1"/>
    <property type="molecule type" value="Genomic_DNA"/>
</dbReference>
<name>A0A386PKQ9_9SPIR</name>
<proteinExistence type="predicted"/>
<dbReference type="AlphaFoldDB" id="A0A386PKQ9"/>
<keyword evidence="1" id="KW-0812">Transmembrane</keyword>
<evidence type="ECO:0000256" key="1">
    <source>
        <dbReference type="SAM" id="Phobius"/>
    </source>
</evidence>
<reference evidence="3 4" key="1">
    <citation type="journal article" date="2018" name="Infect. Genet. Evol.">
        <title>Genome-wide analysis of Borrelia turcica and 'Candidatus Borrelia tachyglossi' shows relapsing fever-like genomes with unique genomic links to Lyme disease Borrelia.</title>
        <authorList>
            <person name="Gofton A.W."/>
            <person name="Margos G."/>
            <person name="Fingerle V."/>
            <person name="Hepner S."/>
            <person name="Loh S.M."/>
            <person name="Ryan U."/>
            <person name="Irwin P."/>
            <person name="Oskam C.L."/>
        </authorList>
    </citation>
    <scope>NUCLEOTIDE SEQUENCE [LARGE SCALE GENOMIC DNA]</scope>
    <source>
        <strain evidence="3 4">IST7</strain>
    </source>
</reference>
<evidence type="ECO:0000259" key="2">
    <source>
        <dbReference type="SMART" id="SM00287"/>
    </source>
</evidence>
<gene>
    <name evidence="3" type="ORF">DB313_00850</name>
</gene>
<protein>
    <recommendedName>
        <fullName evidence="2">SH3b domain-containing protein</fullName>
    </recommendedName>
</protein>
<keyword evidence="1" id="KW-1133">Transmembrane helix</keyword>
<dbReference type="Proteomes" id="UP000275571">
    <property type="component" value="Chromosome"/>
</dbReference>
<dbReference type="KEGG" id="btur:DB313_00850"/>
<dbReference type="OrthoDB" id="349889at2"/>
<dbReference type="SMART" id="SM00287">
    <property type="entry name" value="SH3b"/>
    <property type="match status" value="1"/>
</dbReference>
<evidence type="ECO:0000313" key="4">
    <source>
        <dbReference type="Proteomes" id="UP000275571"/>
    </source>
</evidence>
<dbReference type="Gene3D" id="1.25.40.1040">
    <property type="match status" value="1"/>
</dbReference>
<feature type="domain" description="SH3b" evidence="2">
    <location>
        <begin position="616"/>
        <end position="679"/>
    </location>
</feature>
<keyword evidence="4" id="KW-1185">Reference proteome</keyword>
<feature type="transmembrane region" description="Helical" evidence="1">
    <location>
        <begin position="438"/>
        <end position="457"/>
    </location>
</feature>
<keyword evidence="1" id="KW-0472">Membrane</keyword>
<sequence length="683" mass="79373">MGNKSRGGYCVSKRRLVVLIFLVFFFINFKIFALSGNDYLLSTKVLKGDKVVHIIRLNLSQEFDESLLKLEISKDMNDKTKLASINRVLDGSNFVIEIKVEYYFEKLGFVKIPSLKLIYRDEVYLSSEYEVSILRQDEMQSFGLPVELYWDFSNKEIYEYQSVGFVLRSNWLTNSNLNFVTGAFSAVKDAMIDRTPIFGNIRYRTFNSKEILDVPLYNFILTPLRGAKDIIIPSVSFNVDENITRVVPEIFLKVKPIPDEVKSLAVGNFKIEYEYPNSTLINQDTFTILIKITGQGNLPHIRFPEIETYNSRVIYKKEHYNFEPSKDGYKGSISKIYTIKPDNRGNLFLNIGDFTYLEPEDEKVYRLEGKRLKYEYYGEFKSDDDSTKDLFTDFKLLSYDDILNYKNKTFLFFIPVYYLILIPGFLFSLVIFIRYKKFFLASGFGLVILILTIGVSLNAMSDGSFSEESINDLIESYKSKNYDDSLNKVDNIIKKNPSYSGLWLNRALILSKMEKEFDAIYSAYKAFFTSPNNDTFYKVVDLIEARSGVSENIRNNSFVFSNVFFIVSLILINVLIIVLSYKFYARNLKKIILFLLCSVTCFTLFQTYYFYVEQQSEIGIIKGDLVSLYKVPDNFSRSWKFIKGNVSVYVLDRKDDFVLIQTSHGLQGWIYRNFISSVKDNLI</sequence>
<accession>A0A386PKQ9</accession>
<organism evidence="3 4">
    <name type="scientific">Borrelia turcica IST7</name>
    <dbReference type="NCBI Taxonomy" id="1104446"/>
    <lineage>
        <taxon>Bacteria</taxon>
        <taxon>Pseudomonadati</taxon>
        <taxon>Spirochaetota</taxon>
        <taxon>Spirochaetia</taxon>
        <taxon>Spirochaetales</taxon>
        <taxon>Borreliaceae</taxon>
        <taxon>Borrelia</taxon>
    </lineage>
</organism>
<dbReference type="RefSeq" id="WP_120103978.1">
    <property type="nucleotide sequence ID" value="NZ_CP028884.1"/>
</dbReference>
<feature type="transmembrane region" description="Helical" evidence="1">
    <location>
        <begin position="410"/>
        <end position="431"/>
    </location>
</feature>
<evidence type="ECO:0000313" key="3">
    <source>
        <dbReference type="EMBL" id="AYE36058.1"/>
    </source>
</evidence>
<dbReference type="SUPFAM" id="SSF48439">
    <property type="entry name" value="Protein prenylyltransferase"/>
    <property type="match status" value="1"/>
</dbReference>
<feature type="transmembrane region" description="Helical" evidence="1">
    <location>
        <begin position="591"/>
        <end position="611"/>
    </location>
</feature>
<dbReference type="InterPro" id="IPR003646">
    <property type="entry name" value="SH3-like_bac-type"/>
</dbReference>
<feature type="transmembrane region" description="Helical" evidence="1">
    <location>
        <begin position="558"/>
        <end position="579"/>
    </location>
</feature>